<accession>A0ABC9CIQ6</accession>
<feature type="compositionally biased region" description="Low complexity" evidence="1">
    <location>
        <begin position="1"/>
        <end position="10"/>
    </location>
</feature>
<proteinExistence type="predicted"/>
<evidence type="ECO:0000256" key="1">
    <source>
        <dbReference type="SAM" id="MobiDB-lite"/>
    </source>
</evidence>
<feature type="compositionally biased region" description="Basic residues" evidence="1">
    <location>
        <begin position="38"/>
        <end position="59"/>
    </location>
</feature>
<protein>
    <submittedName>
        <fullName evidence="2">Uncharacterized protein</fullName>
    </submittedName>
</protein>
<feature type="region of interest" description="Disordered" evidence="1">
    <location>
        <begin position="91"/>
        <end position="119"/>
    </location>
</feature>
<dbReference type="EMBL" id="OZ075113">
    <property type="protein sequence ID" value="CAL5021517.1"/>
    <property type="molecule type" value="Genomic_DNA"/>
</dbReference>
<gene>
    <name evidence="2" type="ORF">URODEC1_LOCUS76028</name>
</gene>
<feature type="compositionally biased region" description="Low complexity" evidence="1">
    <location>
        <begin position="103"/>
        <end position="119"/>
    </location>
</feature>
<organism evidence="2 3">
    <name type="scientific">Urochloa decumbens</name>
    <dbReference type="NCBI Taxonomy" id="240449"/>
    <lineage>
        <taxon>Eukaryota</taxon>
        <taxon>Viridiplantae</taxon>
        <taxon>Streptophyta</taxon>
        <taxon>Embryophyta</taxon>
        <taxon>Tracheophyta</taxon>
        <taxon>Spermatophyta</taxon>
        <taxon>Magnoliopsida</taxon>
        <taxon>Liliopsida</taxon>
        <taxon>Poales</taxon>
        <taxon>Poaceae</taxon>
        <taxon>PACMAD clade</taxon>
        <taxon>Panicoideae</taxon>
        <taxon>Panicodae</taxon>
        <taxon>Paniceae</taxon>
        <taxon>Melinidinae</taxon>
        <taxon>Urochloa</taxon>
    </lineage>
</organism>
<dbReference type="PANTHER" id="PTHR33696">
    <property type="entry name" value="T22J18.15-RELATED"/>
    <property type="match status" value="1"/>
</dbReference>
<feature type="compositionally biased region" description="Pro residues" evidence="1">
    <location>
        <begin position="11"/>
        <end position="29"/>
    </location>
</feature>
<dbReference type="Proteomes" id="UP001497457">
    <property type="component" value="Chromosome 3rd"/>
</dbReference>
<keyword evidence="3" id="KW-1185">Reference proteome</keyword>
<dbReference type="AlphaFoldDB" id="A0ABC9CIQ6"/>
<evidence type="ECO:0000313" key="3">
    <source>
        <dbReference type="Proteomes" id="UP001497457"/>
    </source>
</evidence>
<sequence>MAHPTTTTSPPHRPFPMPASPPRPSPAPATPSSAVATPRRRRRLLQSKPSQHHHHHHHSPPSSPFSFFTPASPSPFHRFLPSPLRSSAVPFSWEHRPGIPKTPARARSSSSKSKALPLPPSLLARSCAGGSDPYASVVPAEFAADAMDPPGRLGWRVRRGRRRSPRLGDALAEWLSMLSLYRSCKRAAACFAAKAKSPAA</sequence>
<dbReference type="PANTHER" id="PTHR33696:SF5">
    <property type="entry name" value="OS02G0551600 PROTEIN"/>
    <property type="match status" value="1"/>
</dbReference>
<reference evidence="2" key="1">
    <citation type="submission" date="2024-10" db="EMBL/GenBank/DDBJ databases">
        <authorList>
            <person name="Ryan C."/>
        </authorList>
    </citation>
    <scope>NUCLEOTIDE SEQUENCE [LARGE SCALE GENOMIC DNA]</scope>
</reference>
<feature type="region of interest" description="Disordered" evidence="1">
    <location>
        <begin position="1"/>
        <end position="68"/>
    </location>
</feature>
<name>A0ABC9CIQ6_9POAL</name>
<evidence type="ECO:0000313" key="2">
    <source>
        <dbReference type="EMBL" id="CAL5021517.1"/>
    </source>
</evidence>